<dbReference type="AlphaFoldDB" id="A0A9D7K0A8"/>
<name>A0A9D7K0A8_9PROT</name>
<comment type="caution">
    <text evidence="2">The sequence shown here is derived from an EMBL/GenBank/DDBJ whole genome shotgun (WGS) entry which is preliminary data.</text>
</comment>
<dbReference type="Gene3D" id="3.40.50.1010">
    <property type="entry name" value="5'-nuclease"/>
    <property type="match status" value="1"/>
</dbReference>
<evidence type="ECO:0000313" key="2">
    <source>
        <dbReference type="EMBL" id="MBK8524105.1"/>
    </source>
</evidence>
<gene>
    <name evidence="2" type="ORF">IPL58_08210</name>
</gene>
<reference evidence="2" key="1">
    <citation type="submission" date="2020-10" db="EMBL/GenBank/DDBJ databases">
        <title>Connecting structure to function with the recovery of over 1000 high-quality activated sludge metagenome-assembled genomes encoding full-length rRNA genes using long-read sequencing.</title>
        <authorList>
            <person name="Singleton C.M."/>
            <person name="Petriglieri F."/>
            <person name="Kristensen J.M."/>
            <person name="Kirkegaard R.H."/>
            <person name="Michaelsen T.Y."/>
            <person name="Andersen M.H."/>
            <person name="Karst S.M."/>
            <person name="Dueholm M.S."/>
            <person name="Nielsen P.H."/>
            <person name="Albertsen M."/>
        </authorList>
    </citation>
    <scope>NUCLEOTIDE SEQUENCE</scope>
    <source>
        <strain evidence="2">Hirt_18-Q3-R61-65_BATAC.395</strain>
    </source>
</reference>
<proteinExistence type="predicted"/>
<dbReference type="InterPro" id="IPR002716">
    <property type="entry name" value="PIN_dom"/>
</dbReference>
<protein>
    <submittedName>
        <fullName evidence="2">PIN domain-containing protein</fullName>
    </submittedName>
</protein>
<evidence type="ECO:0000313" key="3">
    <source>
        <dbReference type="Proteomes" id="UP000886689"/>
    </source>
</evidence>
<dbReference type="Proteomes" id="UP000886689">
    <property type="component" value="Unassembled WGS sequence"/>
</dbReference>
<sequence length="68" mass="7520">MIAYTQRCVVAPPDTRIALHAAELHRQRRLATADAVVYASALENYAELLTCDTHFDGLPAVVFVPKHT</sequence>
<accession>A0A9D7K0A8</accession>
<evidence type="ECO:0000259" key="1">
    <source>
        <dbReference type="Pfam" id="PF01850"/>
    </source>
</evidence>
<feature type="domain" description="PIN" evidence="1">
    <location>
        <begin position="7"/>
        <end position="57"/>
    </location>
</feature>
<organism evidence="2 3">
    <name type="scientific">Candidatus Proximibacter danicus</name>
    <dbReference type="NCBI Taxonomy" id="2954365"/>
    <lineage>
        <taxon>Bacteria</taxon>
        <taxon>Pseudomonadati</taxon>
        <taxon>Pseudomonadota</taxon>
        <taxon>Betaproteobacteria</taxon>
        <taxon>Candidatus Proximibacter</taxon>
    </lineage>
</organism>
<dbReference type="Pfam" id="PF01850">
    <property type="entry name" value="PIN"/>
    <property type="match status" value="1"/>
</dbReference>
<dbReference type="SUPFAM" id="SSF88723">
    <property type="entry name" value="PIN domain-like"/>
    <property type="match status" value="1"/>
</dbReference>
<dbReference type="InterPro" id="IPR029060">
    <property type="entry name" value="PIN-like_dom_sf"/>
</dbReference>
<dbReference type="EMBL" id="JADJUC010000006">
    <property type="protein sequence ID" value="MBK8524105.1"/>
    <property type="molecule type" value="Genomic_DNA"/>
</dbReference>